<proteinExistence type="predicted"/>
<feature type="transmembrane region" description="Helical" evidence="1">
    <location>
        <begin position="52"/>
        <end position="72"/>
    </location>
</feature>
<evidence type="ECO:0000256" key="1">
    <source>
        <dbReference type="SAM" id="Phobius"/>
    </source>
</evidence>
<gene>
    <name evidence="2" type="ORF">DU508_21640</name>
</gene>
<dbReference type="InterPro" id="IPR025408">
    <property type="entry name" value="DUF4134"/>
</dbReference>
<dbReference type="Proteomes" id="UP000253961">
    <property type="component" value="Unassembled WGS sequence"/>
</dbReference>
<dbReference type="EMBL" id="QPKV01000014">
    <property type="protein sequence ID" value="RDC54327.1"/>
    <property type="molecule type" value="Genomic_DNA"/>
</dbReference>
<dbReference type="Pfam" id="PF13572">
    <property type="entry name" value="DUF4134"/>
    <property type="match status" value="1"/>
</dbReference>
<sequence>MIFKFLKTVPAVLFYALIFSSAPLSLYAQPGIAEFYSAGNEVHRWYFSFTDLVLVMAAIAGMFGGLRVYANWQSGSRHIDAQVMGWFFSCLFLLLVAGFLSALYGIY</sequence>
<evidence type="ECO:0000313" key="2">
    <source>
        <dbReference type="EMBL" id="RDC54327.1"/>
    </source>
</evidence>
<comment type="caution">
    <text evidence="2">The sequence shown here is derived from an EMBL/GenBank/DDBJ whole genome shotgun (WGS) entry which is preliminary data.</text>
</comment>
<keyword evidence="3" id="KW-1185">Reference proteome</keyword>
<dbReference type="AlphaFoldDB" id="A0A369PTN6"/>
<protein>
    <submittedName>
        <fullName evidence="2">DUF4134 domain-containing protein</fullName>
    </submittedName>
</protein>
<dbReference type="RefSeq" id="WP_115404754.1">
    <property type="nucleotide sequence ID" value="NZ_QPKV01000014.1"/>
</dbReference>
<keyword evidence="1" id="KW-0812">Transmembrane</keyword>
<dbReference type="OrthoDB" id="1029065at2"/>
<organism evidence="2 3">
    <name type="scientific">Pedobacter chinensis</name>
    <dbReference type="NCBI Taxonomy" id="2282421"/>
    <lineage>
        <taxon>Bacteria</taxon>
        <taxon>Pseudomonadati</taxon>
        <taxon>Bacteroidota</taxon>
        <taxon>Sphingobacteriia</taxon>
        <taxon>Sphingobacteriales</taxon>
        <taxon>Sphingobacteriaceae</taxon>
        <taxon>Pedobacter</taxon>
    </lineage>
</organism>
<feature type="transmembrane region" description="Helical" evidence="1">
    <location>
        <begin position="84"/>
        <end position="106"/>
    </location>
</feature>
<evidence type="ECO:0000313" key="3">
    <source>
        <dbReference type="Proteomes" id="UP000253961"/>
    </source>
</evidence>
<keyword evidence="1" id="KW-1133">Transmembrane helix</keyword>
<name>A0A369PTN6_9SPHI</name>
<accession>A0A369PTN6</accession>
<keyword evidence="1" id="KW-0472">Membrane</keyword>
<reference evidence="2 3" key="1">
    <citation type="submission" date="2018-07" db="EMBL/GenBank/DDBJ databases">
        <title>Pedobacter sp. nov., isolated from soil.</title>
        <authorList>
            <person name="Zhou L.Y."/>
            <person name="Du Z.J."/>
        </authorList>
    </citation>
    <scope>NUCLEOTIDE SEQUENCE [LARGE SCALE GENOMIC DNA]</scope>
    <source>
        <strain evidence="2 3">JDX94</strain>
    </source>
</reference>